<gene>
    <name evidence="2" type="ORF">V6N12_064636</name>
</gene>
<evidence type="ECO:0000313" key="3">
    <source>
        <dbReference type="Proteomes" id="UP001472677"/>
    </source>
</evidence>
<accession>A0ABR2G7R5</accession>
<organism evidence="2 3">
    <name type="scientific">Hibiscus sabdariffa</name>
    <name type="common">roselle</name>
    <dbReference type="NCBI Taxonomy" id="183260"/>
    <lineage>
        <taxon>Eukaryota</taxon>
        <taxon>Viridiplantae</taxon>
        <taxon>Streptophyta</taxon>
        <taxon>Embryophyta</taxon>
        <taxon>Tracheophyta</taxon>
        <taxon>Spermatophyta</taxon>
        <taxon>Magnoliopsida</taxon>
        <taxon>eudicotyledons</taxon>
        <taxon>Gunneridae</taxon>
        <taxon>Pentapetalae</taxon>
        <taxon>rosids</taxon>
        <taxon>malvids</taxon>
        <taxon>Malvales</taxon>
        <taxon>Malvaceae</taxon>
        <taxon>Malvoideae</taxon>
        <taxon>Hibiscus</taxon>
    </lineage>
</organism>
<comment type="caution">
    <text evidence="2">The sequence shown here is derived from an EMBL/GenBank/DDBJ whole genome shotgun (WGS) entry which is preliminary data.</text>
</comment>
<sequence length="88" mass="9128">MALNSISQDLGIASGELGISDDLEEVIVTGGGNGSRSGLSLSYSDTHIMQARDPINEARDKDSGSPQQIAEQPTTMLEPKASGPTSPQ</sequence>
<feature type="region of interest" description="Disordered" evidence="1">
    <location>
        <begin position="29"/>
        <end position="88"/>
    </location>
</feature>
<protein>
    <submittedName>
        <fullName evidence="2">Uncharacterized protein</fullName>
    </submittedName>
</protein>
<evidence type="ECO:0000256" key="1">
    <source>
        <dbReference type="SAM" id="MobiDB-lite"/>
    </source>
</evidence>
<evidence type="ECO:0000313" key="2">
    <source>
        <dbReference type="EMBL" id="KAK8596137.1"/>
    </source>
</evidence>
<reference evidence="2 3" key="1">
    <citation type="journal article" date="2024" name="G3 (Bethesda)">
        <title>Genome assembly of Hibiscus sabdariffa L. provides insights into metabolisms of medicinal natural products.</title>
        <authorList>
            <person name="Kim T."/>
        </authorList>
    </citation>
    <scope>NUCLEOTIDE SEQUENCE [LARGE SCALE GENOMIC DNA]</scope>
    <source>
        <strain evidence="2">TK-2024</strain>
        <tissue evidence="2">Old leaves</tissue>
    </source>
</reference>
<dbReference type="EMBL" id="JBBPBM010000002">
    <property type="protein sequence ID" value="KAK8596137.1"/>
    <property type="molecule type" value="Genomic_DNA"/>
</dbReference>
<feature type="compositionally biased region" description="Polar residues" evidence="1">
    <location>
        <begin position="64"/>
        <end position="75"/>
    </location>
</feature>
<keyword evidence="3" id="KW-1185">Reference proteome</keyword>
<proteinExistence type="predicted"/>
<name>A0ABR2G7R5_9ROSI</name>
<dbReference type="Proteomes" id="UP001472677">
    <property type="component" value="Unassembled WGS sequence"/>
</dbReference>
<feature type="compositionally biased region" description="Basic and acidic residues" evidence="1">
    <location>
        <begin position="54"/>
        <end position="63"/>
    </location>
</feature>